<dbReference type="AlphaFoldDB" id="A0A839V8W4"/>
<dbReference type="PANTHER" id="PTHR43096">
    <property type="entry name" value="DNAJ HOMOLOG 1, MITOCHONDRIAL-RELATED"/>
    <property type="match status" value="1"/>
</dbReference>
<keyword evidence="6" id="KW-1185">Reference proteome</keyword>
<dbReference type="PROSITE" id="PS50076">
    <property type="entry name" value="DNAJ_2"/>
    <property type="match status" value="1"/>
</dbReference>
<dbReference type="PANTHER" id="PTHR43096:SF52">
    <property type="entry name" value="DNAJ HOMOLOG 1, MITOCHONDRIAL-RELATED"/>
    <property type="match status" value="1"/>
</dbReference>
<feature type="domain" description="J" evidence="4">
    <location>
        <begin position="5"/>
        <end position="69"/>
    </location>
</feature>
<dbReference type="InterPro" id="IPR036869">
    <property type="entry name" value="J_dom_sf"/>
</dbReference>
<name>A0A839V8W4_9GAMM</name>
<keyword evidence="1" id="KW-0963">Cytoplasm</keyword>
<dbReference type="Pfam" id="PF01556">
    <property type="entry name" value="DnaJ_C"/>
    <property type="match status" value="1"/>
</dbReference>
<dbReference type="GO" id="GO:0003677">
    <property type="term" value="F:DNA binding"/>
    <property type="evidence" value="ECO:0007669"/>
    <property type="project" value="UniProtKB-KW"/>
</dbReference>
<organism evidence="5 6">
    <name type="scientific">Halomonas cerina</name>
    <dbReference type="NCBI Taxonomy" id="447424"/>
    <lineage>
        <taxon>Bacteria</taxon>
        <taxon>Pseudomonadati</taxon>
        <taxon>Pseudomonadota</taxon>
        <taxon>Gammaproteobacteria</taxon>
        <taxon>Oceanospirillales</taxon>
        <taxon>Halomonadaceae</taxon>
        <taxon>Halomonas</taxon>
    </lineage>
</organism>
<reference evidence="5 6" key="1">
    <citation type="submission" date="2020-08" db="EMBL/GenBank/DDBJ databases">
        <title>Genomic Encyclopedia of Type Strains, Phase III (KMG-III): the genomes of soil and plant-associated and newly described type strains.</title>
        <authorList>
            <person name="Whitman W."/>
        </authorList>
    </citation>
    <scope>NUCLEOTIDE SEQUENCE [LARGE SCALE GENOMIC DNA]</scope>
    <source>
        <strain evidence="5 6">CECT 7282</strain>
    </source>
</reference>
<evidence type="ECO:0000256" key="2">
    <source>
        <dbReference type="ARBA" id="ARBA00023125"/>
    </source>
</evidence>
<dbReference type="SMART" id="SM00271">
    <property type="entry name" value="DnaJ"/>
    <property type="match status" value="1"/>
</dbReference>
<dbReference type="CDD" id="cd06257">
    <property type="entry name" value="DnaJ"/>
    <property type="match status" value="1"/>
</dbReference>
<dbReference type="SUPFAM" id="SSF46565">
    <property type="entry name" value="Chaperone J-domain"/>
    <property type="match status" value="1"/>
</dbReference>
<evidence type="ECO:0000259" key="4">
    <source>
        <dbReference type="PROSITE" id="PS50076"/>
    </source>
</evidence>
<dbReference type="SUPFAM" id="SSF49493">
    <property type="entry name" value="HSP40/DnaJ peptide-binding domain"/>
    <property type="match status" value="2"/>
</dbReference>
<evidence type="ECO:0000256" key="1">
    <source>
        <dbReference type="ARBA" id="ARBA00022490"/>
    </source>
</evidence>
<evidence type="ECO:0000256" key="3">
    <source>
        <dbReference type="ARBA" id="ARBA00023186"/>
    </source>
</evidence>
<dbReference type="Proteomes" id="UP000547614">
    <property type="component" value="Unassembled WGS sequence"/>
</dbReference>
<proteinExistence type="predicted"/>
<dbReference type="CDD" id="cd10747">
    <property type="entry name" value="DnaJ_C"/>
    <property type="match status" value="1"/>
</dbReference>
<accession>A0A839V8W4</accession>
<dbReference type="PROSITE" id="PS00636">
    <property type="entry name" value="DNAJ_1"/>
    <property type="match status" value="1"/>
</dbReference>
<sequence>MEFKDYYDILGVDEDAEPAAIKRAYRKLARQYHPDVSTAADAEQRFKEVSEAYEVLKDPQKRAEYDQLRRYGTQTAGGGFQPPPDWDFEHAFSGADAQGFSDFFEAIFGRGGMGQRRSGAQRRSGGFDLRGEDLHHRLALFLEEAYTGAKKAITLRVPEVDERGRVVHRERTLNVKIPAGVVSGQKIRLQRQGGPGMGGGEPGDLYLEIAIAPHPHYKVEGKDIYGELPIAPWEAALGATVPVKTLGGSVNLKVPEGAQAGQKLRLKGRGLPGKPAGDHYVVLQVVMPRTLSPRARELFAELEKEAAFDPRSKQES</sequence>
<keyword evidence="2 5" id="KW-0238">DNA-binding</keyword>
<keyword evidence="3" id="KW-0143">Chaperone</keyword>
<evidence type="ECO:0000313" key="6">
    <source>
        <dbReference type="Proteomes" id="UP000547614"/>
    </source>
</evidence>
<protein>
    <submittedName>
        <fullName evidence="5">Curved DNA-binding protein</fullName>
    </submittedName>
</protein>
<gene>
    <name evidence="5" type="ORF">FHR94_001143</name>
</gene>
<dbReference type="GO" id="GO:0005737">
    <property type="term" value="C:cytoplasm"/>
    <property type="evidence" value="ECO:0007669"/>
    <property type="project" value="TreeGrafter"/>
</dbReference>
<dbReference type="Pfam" id="PF00226">
    <property type="entry name" value="DnaJ"/>
    <property type="match status" value="1"/>
</dbReference>
<dbReference type="EMBL" id="JACHXP010000004">
    <property type="protein sequence ID" value="MBB3189919.1"/>
    <property type="molecule type" value="Genomic_DNA"/>
</dbReference>
<comment type="caution">
    <text evidence="5">The sequence shown here is derived from an EMBL/GenBank/DDBJ whole genome shotgun (WGS) entry which is preliminary data.</text>
</comment>
<dbReference type="InterPro" id="IPR002939">
    <property type="entry name" value="DnaJ_C"/>
</dbReference>
<dbReference type="GO" id="GO:0042026">
    <property type="term" value="P:protein refolding"/>
    <property type="evidence" value="ECO:0007669"/>
    <property type="project" value="TreeGrafter"/>
</dbReference>
<evidence type="ECO:0000313" key="5">
    <source>
        <dbReference type="EMBL" id="MBB3189919.1"/>
    </source>
</evidence>
<dbReference type="GO" id="GO:0051082">
    <property type="term" value="F:unfolded protein binding"/>
    <property type="evidence" value="ECO:0007669"/>
    <property type="project" value="InterPro"/>
</dbReference>
<dbReference type="PRINTS" id="PR00625">
    <property type="entry name" value="JDOMAIN"/>
</dbReference>
<dbReference type="InterPro" id="IPR018253">
    <property type="entry name" value="DnaJ_domain_CS"/>
</dbReference>
<dbReference type="FunFam" id="2.60.260.20:FF:000008">
    <property type="entry name" value="Curved DNA-binding protein"/>
    <property type="match status" value="1"/>
</dbReference>
<dbReference type="RefSeq" id="WP_183324665.1">
    <property type="nucleotide sequence ID" value="NZ_JACHXP010000004.1"/>
</dbReference>
<dbReference type="InterPro" id="IPR001623">
    <property type="entry name" value="DnaJ_domain"/>
</dbReference>
<dbReference type="Gene3D" id="1.10.287.110">
    <property type="entry name" value="DnaJ domain"/>
    <property type="match status" value="1"/>
</dbReference>
<dbReference type="InterPro" id="IPR008971">
    <property type="entry name" value="HSP40/DnaJ_pept-bd"/>
</dbReference>
<dbReference type="FunFam" id="2.60.260.20:FF:000013">
    <property type="entry name" value="DnaJ subfamily B member 11"/>
    <property type="match status" value="1"/>
</dbReference>
<dbReference type="Gene3D" id="2.60.260.20">
    <property type="entry name" value="Urease metallochaperone UreE, N-terminal domain"/>
    <property type="match status" value="2"/>
</dbReference>